<dbReference type="CDD" id="cd17711">
    <property type="entry name" value="BRCT_PAXIP1_rpt3"/>
    <property type="match status" value="1"/>
</dbReference>
<dbReference type="Gene3D" id="3.30.40.10">
    <property type="entry name" value="Zinc/RING finger domain, C3HC4 (zinc finger)"/>
    <property type="match status" value="1"/>
</dbReference>
<evidence type="ECO:0000259" key="7">
    <source>
        <dbReference type="PROSITE" id="PS50172"/>
    </source>
</evidence>
<keyword evidence="3" id="KW-0862">Zinc</keyword>
<dbReference type="PROSITE" id="PS50016">
    <property type="entry name" value="ZF_PHD_2"/>
    <property type="match status" value="1"/>
</dbReference>
<feature type="compositionally biased region" description="Basic and acidic residues" evidence="5">
    <location>
        <begin position="716"/>
        <end position="732"/>
    </location>
</feature>
<dbReference type="InterPro" id="IPR019787">
    <property type="entry name" value="Znf_PHD-finger"/>
</dbReference>
<feature type="compositionally biased region" description="Basic and acidic residues" evidence="5">
    <location>
        <begin position="759"/>
        <end position="776"/>
    </location>
</feature>
<evidence type="ECO:0000256" key="1">
    <source>
        <dbReference type="ARBA" id="ARBA00022723"/>
    </source>
</evidence>
<dbReference type="SUPFAM" id="SSF57903">
    <property type="entry name" value="FYVE/PHD zinc finger"/>
    <property type="match status" value="1"/>
</dbReference>
<evidence type="ECO:0008006" key="10">
    <source>
        <dbReference type="Google" id="ProtNLM"/>
    </source>
</evidence>
<gene>
    <name evidence="8" type="ORF">DCAF_LOCUS21096</name>
</gene>
<reference evidence="8 9" key="1">
    <citation type="submission" date="2024-01" db="EMBL/GenBank/DDBJ databases">
        <authorList>
            <person name="Waweru B."/>
        </authorList>
    </citation>
    <scope>NUCLEOTIDE SEQUENCE [LARGE SCALE GENOMIC DNA]</scope>
</reference>
<sequence>MLERDSPSKTFLGVRFVLFGFDSLNKTKVKTKLVSGGGVDAVQYSENCTHVIVDKIVYDDPVCVGARNDGKTVVTGLWVDHSFDIGMPVDATSIMYRPLRDLNGIPGAKSLVVCLTGYQRQDRDDIMTMVSLMGAQFSKPLVANKVTHLICYKFEGVVFDLHTGNTIRNELGVMIVVACEKYVLADKMKKIKLVNHRWLEDCLRNWELLPEDNYSKSGYELEVLEAEAKDSEDEAGGTCVKQPSYENANKSPQNLKVRTSEACEMPKTGEVMKTSHILSEPEGLSSVVNAKDIIVTPGKRSIDDHASSFENVCVSEVPHHLDASSFKGAPSNQLLDPQERTPVSTRMSNDLEFISRSVERPSHSDARYSATSYTRKTPRRSPSSIFSGNSGNNRGSPKVLLGESINMFSAKAYAKDPTSPSCAEFPQKGSELLYEEAPGSKKQKTDVSGSSYKSQKMKHDSQAHVTGSQPVTYKSQGLEPGPLVDCPSRINNHSPLGNNGPSVHDMISMNALQNSHANFSIAKSSKFTRNLCTEDDAFLENMISETGENEKANKKTPQRTFRDLREDNLVGEPDRGGFVVERSEQVVAEAGEPQNWQQDGGSPFSHKKELETDKSDMRSNVDVPQAGNDNFITKPARKKMIANKTLGSRPKLTSNVNQKGSIYFNVTTAQNDPAVGLAEGKERAENGSSTGATELETSPATVNVATAQAMETEHATKLGDELGDNTEDKIGSVDDETEAPEEKDEGKKFLNEEQADMIDLSHRADNKIGMKLEADNSRANMSDGSAEGKNAVETPNRDESTLKEVFVKGKGSRGKKQPSESKKVLDEEEDLDVKNIEENAAEKKITEPRRACQGKRFVSRKKSKNSVEAVKENKPAVDGDQYGSLDDEHVGETAAKANKTPMKFNQKVSESNPGSTPGRKVTKQVKTESPWFILSGHRLQRKEYQQVIRRLSGKCCRDSHQWSYQATHFIAPDPIRRTEKFFAAAASGRWILRTDYLTACSQAGRFLAEESYEWHKNGLSEDGAINLEAPRKWRLLRERTGHGAFYGMRIIIYGECITPPLDTLKRVVKAADGTILATSSPYTRFLTSGVDYAIVSPGITRADMWIQEFLKHKIPCIVADYLVEYVCKPGYSLERHVLYNTNGWAETSFSNLLSKAEEIVEDLAILKDCDSGDDIACEVCGSRDRGEVMLICGDESGSVGCGVGMHIDCCNPPLESIPQEDWFCPKCTGSSNGTSPRKKRMKKALH</sequence>
<feature type="compositionally biased region" description="Basic and acidic residues" evidence="5">
    <location>
        <begin position="795"/>
        <end position="807"/>
    </location>
</feature>
<organism evidence="8 9">
    <name type="scientific">Dovyalis caffra</name>
    <dbReference type="NCBI Taxonomy" id="77055"/>
    <lineage>
        <taxon>Eukaryota</taxon>
        <taxon>Viridiplantae</taxon>
        <taxon>Streptophyta</taxon>
        <taxon>Embryophyta</taxon>
        <taxon>Tracheophyta</taxon>
        <taxon>Spermatophyta</taxon>
        <taxon>Magnoliopsida</taxon>
        <taxon>eudicotyledons</taxon>
        <taxon>Gunneridae</taxon>
        <taxon>Pentapetalae</taxon>
        <taxon>rosids</taxon>
        <taxon>fabids</taxon>
        <taxon>Malpighiales</taxon>
        <taxon>Salicaceae</taxon>
        <taxon>Flacourtieae</taxon>
        <taxon>Dovyalis</taxon>
    </lineage>
</organism>
<evidence type="ECO:0000256" key="2">
    <source>
        <dbReference type="ARBA" id="ARBA00022771"/>
    </source>
</evidence>
<dbReference type="Proteomes" id="UP001314170">
    <property type="component" value="Unassembled WGS sequence"/>
</dbReference>
<evidence type="ECO:0000313" key="8">
    <source>
        <dbReference type="EMBL" id="CAK7348399.1"/>
    </source>
</evidence>
<evidence type="ECO:0000313" key="9">
    <source>
        <dbReference type="Proteomes" id="UP001314170"/>
    </source>
</evidence>
<keyword evidence="9" id="KW-1185">Reference proteome</keyword>
<feature type="compositionally biased region" description="Polar residues" evidence="5">
    <location>
        <begin position="330"/>
        <end position="344"/>
    </location>
</feature>
<evidence type="ECO:0000256" key="3">
    <source>
        <dbReference type="ARBA" id="ARBA00022833"/>
    </source>
</evidence>
<feature type="region of interest" description="Disordered" evidence="5">
    <location>
        <begin position="233"/>
        <end position="255"/>
    </location>
</feature>
<dbReference type="EMBL" id="CAWUPB010001173">
    <property type="protein sequence ID" value="CAK7348399.1"/>
    <property type="molecule type" value="Genomic_DNA"/>
</dbReference>
<feature type="domain" description="PHD-type" evidence="6">
    <location>
        <begin position="1174"/>
        <end position="1230"/>
    </location>
</feature>
<feature type="region of interest" description="Disordered" evidence="5">
    <location>
        <begin position="434"/>
        <end position="468"/>
    </location>
</feature>
<dbReference type="Pfam" id="PF00628">
    <property type="entry name" value="PHD"/>
    <property type="match status" value="1"/>
</dbReference>
<feature type="region of interest" description="Disordered" evidence="5">
    <location>
        <begin position="856"/>
        <end position="885"/>
    </location>
</feature>
<dbReference type="InterPro" id="IPR036420">
    <property type="entry name" value="BRCT_dom_sf"/>
</dbReference>
<dbReference type="GO" id="GO:0008270">
    <property type="term" value="F:zinc ion binding"/>
    <property type="evidence" value="ECO:0007669"/>
    <property type="project" value="UniProtKB-KW"/>
</dbReference>
<dbReference type="CDD" id="cd17738">
    <property type="entry name" value="BRCT_TopBP1_rpt7"/>
    <property type="match status" value="1"/>
</dbReference>
<dbReference type="SMART" id="SM00292">
    <property type="entry name" value="BRCT"/>
    <property type="match status" value="4"/>
</dbReference>
<feature type="region of interest" description="Disordered" evidence="5">
    <location>
        <begin position="362"/>
        <end position="396"/>
    </location>
</feature>
<dbReference type="Pfam" id="PF00533">
    <property type="entry name" value="BRCT"/>
    <property type="match status" value="1"/>
</dbReference>
<feature type="compositionally biased region" description="Polar residues" evidence="5">
    <location>
        <begin position="369"/>
        <end position="395"/>
    </location>
</feature>
<feature type="compositionally biased region" description="Polar residues" evidence="5">
    <location>
        <begin position="244"/>
        <end position="255"/>
    </location>
</feature>
<dbReference type="InterPro" id="IPR011011">
    <property type="entry name" value="Znf_FYVE_PHD"/>
</dbReference>
<keyword evidence="2 4" id="KW-0863">Zinc-finger</keyword>
<feature type="region of interest" description="Disordered" evidence="5">
    <location>
        <begin position="325"/>
        <end position="344"/>
    </location>
</feature>
<feature type="region of interest" description="Disordered" evidence="5">
    <location>
        <begin position="716"/>
        <end position="830"/>
    </location>
</feature>
<feature type="domain" description="BRCT" evidence="7">
    <location>
        <begin position="6"/>
        <end position="96"/>
    </location>
</feature>
<accession>A0AAV1SAA9</accession>
<dbReference type="InterPro" id="IPR013083">
    <property type="entry name" value="Znf_RING/FYVE/PHD"/>
</dbReference>
<proteinExistence type="predicted"/>
<dbReference type="SMART" id="SM00249">
    <property type="entry name" value="PHD"/>
    <property type="match status" value="1"/>
</dbReference>
<feature type="compositionally biased region" description="Acidic residues" evidence="5">
    <location>
        <begin position="733"/>
        <end position="743"/>
    </location>
</feature>
<comment type="caution">
    <text evidence="8">The sequence shown here is derived from an EMBL/GenBank/DDBJ whole genome shotgun (WGS) entry which is preliminary data.</text>
</comment>
<dbReference type="PANTHER" id="PTHR47181">
    <property type="entry name" value="BRCA1 C TERMINUS DOMAIN CONTAINING PROTEIN, EXPRESSED"/>
    <property type="match status" value="1"/>
</dbReference>
<dbReference type="InterPro" id="IPR001357">
    <property type="entry name" value="BRCT_dom"/>
</dbReference>
<dbReference type="PROSITE" id="PS50172">
    <property type="entry name" value="BRCT"/>
    <property type="match status" value="3"/>
</dbReference>
<protein>
    <recommendedName>
        <fullName evidence="10">BRCT domain-containing protein</fullName>
    </recommendedName>
</protein>
<dbReference type="InterPro" id="IPR001965">
    <property type="entry name" value="Znf_PHD"/>
</dbReference>
<dbReference type="AlphaFoldDB" id="A0AAV1SAA9"/>
<dbReference type="Pfam" id="PF12738">
    <property type="entry name" value="PTCB-BRCT"/>
    <property type="match status" value="1"/>
</dbReference>
<evidence type="ECO:0000256" key="5">
    <source>
        <dbReference type="SAM" id="MobiDB-lite"/>
    </source>
</evidence>
<dbReference type="PANTHER" id="PTHR47181:SF2">
    <property type="entry name" value="BRCA1 C TERMINUS DOMAIN CONTAINING PROTEIN, EXPRESSED"/>
    <property type="match status" value="1"/>
</dbReference>
<feature type="region of interest" description="Disordered" evidence="5">
    <location>
        <begin position="591"/>
        <end position="631"/>
    </location>
</feature>
<evidence type="ECO:0000259" key="6">
    <source>
        <dbReference type="PROSITE" id="PS50016"/>
    </source>
</evidence>
<evidence type="ECO:0000256" key="4">
    <source>
        <dbReference type="PROSITE-ProRule" id="PRU00146"/>
    </source>
</evidence>
<dbReference type="InterPro" id="IPR044254">
    <property type="entry name" value="At4g02110-like"/>
</dbReference>
<feature type="compositionally biased region" description="Basic and acidic residues" evidence="5">
    <location>
        <begin position="606"/>
        <end position="619"/>
    </location>
</feature>
<name>A0AAV1SAA9_9ROSI</name>
<feature type="domain" description="BRCT" evidence="7">
    <location>
        <begin position="109"/>
        <end position="216"/>
    </location>
</feature>
<dbReference type="SUPFAM" id="SSF52113">
    <property type="entry name" value="BRCT domain"/>
    <property type="match status" value="3"/>
</dbReference>
<keyword evidence="1" id="KW-0479">Metal-binding</keyword>
<feature type="domain" description="BRCT" evidence="7">
    <location>
        <begin position="932"/>
        <end position="1014"/>
    </location>
</feature>
<dbReference type="Gene3D" id="3.40.50.10190">
    <property type="entry name" value="BRCT domain"/>
    <property type="match status" value="4"/>
</dbReference>